<protein>
    <submittedName>
        <fullName evidence="2">Uncharacterized protein</fullName>
    </submittedName>
</protein>
<name>A0A0K9YMZ8_9BACL</name>
<evidence type="ECO:0000256" key="1">
    <source>
        <dbReference type="SAM" id="Phobius"/>
    </source>
</evidence>
<keyword evidence="1" id="KW-0472">Membrane</keyword>
<feature type="transmembrane region" description="Helical" evidence="1">
    <location>
        <begin position="68"/>
        <end position="87"/>
    </location>
</feature>
<dbReference type="AlphaFoldDB" id="A0A0K9YMZ8"/>
<accession>A0A0K9YMZ8</accession>
<organism evidence="2 3">
    <name type="scientific">Brevibacillus reuszeri</name>
    <dbReference type="NCBI Taxonomy" id="54915"/>
    <lineage>
        <taxon>Bacteria</taxon>
        <taxon>Bacillati</taxon>
        <taxon>Bacillota</taxon>
        <taxon>Bacilli</taxon>
        <taxon>Bacillales</taxon>
        <taxon>Paenibacillaceae</taxon>
        <taxon>Brevibacillus</taxon>
    </lineage>
</organism>
<evidence type="ECO:0000313" key="2">
    <source>
        <dbReference type="EMBL" id="KNB70022.1"/>
    </source>
</evidence>
<comment type="caution">
    <text evidence="2">The sequence shown here is derived from an EMBL/GenBank/DDBJ whole genome shotgun (WGS) entry which is preliminary data.</text>
</comment>
<feature type="transmembrane region" description="Helical" evidence="1">
    <location>
        <begin position="37"/>
        <end position="56"/>
    </location>
</feature>
<dbReference type="OrthoDB" id="2740230at2"/>
<feature type="transmembrane region" description="Helical" evidence="1">
    <location>
        <begin position="99"/>
        <end position="119"/>
    </location>
</feature>
<feature type="transmembrane region" description="Helical" evidence="1">
    <location>
        <begin position="12"/>
        <end position="31"/>
    </location>
</feature>
<gene>
    <name evidence="2" type="ORF">ADS79_29830</name>
</gene>
<dbReference type="EMBL" id="LGIQ01000011">
    <property type="protein sequence ID" value="KNB70022.1"/>
    <property type="molecule type" value="Genomic_DNA"/>
</dbReference>
<sequence length="131" mass="14493">MCVEFKRLDGGSKMIFIATILAIVSLFFNWIDAGIVALSGFQQQGYLLLILFIYPFMQVIKLKPVNKVIGLVCSILSIISILIFIMSKTVEIFGTTINVASTGMYLYLVASILLLIGVIRHTKKEEIVSAS</sequence>
<dbReference type="PATRIC" id="fig|54915.3.peg.5187"/>
<evidence type="ECO:0000313" key="3">
    <source>
        <dbReference type="Proteomes" id="UP000036834"/>
    </source>
</evidence>
<keyword evidence="1" id="KW-1133">Transmembrane helix</keyword>
<reference evidence="3" key="1">
    <citation type="submission" date="2015-07" db="EMBL/GenBank/DDBJ databases">
        <title>Genome sequencing project for genomic taxonomy and phylogenomics of Bacillus-like bacteria.</title>
        <authorList>
            <person name="Liu B."/>
            <person name="Wang J."/>
            <person name="Zhu Y."/>
            <person name="Liu G."/>
            <person name="Chen Q."/>
            <person name="Chen Z."/>
            <person name="Lan J."/>
            <person name="Che J."/>
            <person name="Ge C."/>
            <person name="Shi H."/>
            <person name="Pan Z."/>
            <person name="Liu X."/>
        </authorList>
    </citation>
    <scope>NUCLEOTIDE SEQUENCE [LARGE SCALE GENOMIC DNA]</scope>
    <source>
        <strain evidence="3">DSM 9887</strain>
    </source>
</reference>
<keyword evidence="1" id="KW-0812">Transmembrane</keyword>
<dbReference type="Proteomes" id="UP000036834">
    <property type="component" value="Unassembled WGS sequence"/>
</dbReference>
<proteinExistence type="predicted"/>